<dbReference type="VEuPathDB" id="AmoebaDB:DICPUDRAFT_81580"/>
<dbReference type="RefSeq" id="XP_003290885.1">
    <property type="nucleotide sequence ID" value="XM_003290837.1"/>
</dbReference>
<dbReference type="KEGG" id="dpp:DICPUDRAFT_81580"/>
<evidence type="ECO:0000313" key="2">
    <source>
        <dbReference type="Proteomes" id="UP000001064"/>
    </source>
</evidence>
<dbReference type="InParanoid" id="F0ZTX7"/>
<dbReference type="Proteomes" id="UP000001064">
    <property type="component" value="Unassembled WGS sequence"/>
</dbReference>
<name>F0ZTX7_DICPU</name>
<dbReference type="GeneID" id="10508671"/>
<dbReference type="AlphaFoldDB" id="F0ZTX7"/>
<dbReference type="EMBL" id="GL871185">
    <property type="protein sequence ID" value="EGC32594.1"/>
    <property type="molecule type" value="Genomic_DNA"/>
</dbReference>
<protein>
    <submittedName>
        <fullName evidence="1">Uncharacterized protein</fullName>
    </submittedName>
</protein>
<proteinExistence type="predicted"/>
<keyword evidence="2" id="KW-1185">Reference proteome</keyword>
<sequence>MSQNSSESNLTEKEIDEEISQFIEDNIELTYKGITAIISNDPILKKKVKAYCAHRGAMLPWSTLDEVSTRAIEIYLSDKKTSEPNIPIRRTRANKNLIFIDSDSDKDDSIGIDSDENQYKRKNITFYKKKNVVENLETKIKFEEVCLENIEQVTLFYNQNVYTNPNFIYSLYQAICKHPFYSHLRLAPQSISTC</sequence>
<gene>
    <name evidence="1" type="ORF">DICPUDRAFT_81580</name>
</gene>
<accession>F0ZTX7</accession>
<reference evidence="2" key="1">
    <citation type="journal article" date="2011" name="Genome Biol.">
        <title>Comparative genomics of the social amoebae Dictyostelium discoideum and Dictyostelium purpureum.</title>
        <authorList>
            <consortium name="US DOE Joint Genome Institute (JGI-PGF)"/>
            <person name="Sucgang R."/>
            <person name="Kuo A."/>
            <person name="Tian X."/>
            <person name="Salerno W."/>
            <person name="Parikh A."/>
            <person name="Feasley C.L."/>
            <person name="Dalin E."/>
            <person name="Tu H."/>
            <person name="Huang E."/>
            <person name="Barry K."/>
            <person name="Lindquist E."/>
            <person name="Shapiro H."/>
            <person name="Bruce D."/>
            <person name="Schmutz J."/>
            <person name="Salamov A."/>
            <person name="Fey P."/>
            <person name="Gaudet P."/>
            <person name="Anjard C."/>
            <person name="Babu M.M."/>
            <person name="Basu S."/>
            <person name="Bushmanova Y."/>
            <person name="van der Wel H."/>
            <person name="Katoh-Kurasawa M."/>
            <person name="Dinh C."/>
            <person name="Coutinho P.M."/>
            <person name="Saito T."/>
            <person name="Elias M."/>
            <person name="Schaap P."/>
            <person name="Kay R.R."/>
            <person name="Henrissat B."/>
            <person name="Eichinger L."/>
            <person name="Rivero F."/>
            <person name="Putnam N.H."/>
            <person name="West C.M."/>
            <person name="Loomis W.F."/>
            <person name="Chisholm R.L."/>
            <person name="Shaulsky G."/>
            <person name="Strassmann J.E."/>
            <person name="Queller D.C."/>
            <person name="Kuspa A."/>
            <person name="Grigoriev I.V."/>
        </authorList>
    </citation>
    <scope>NUCLEOTIDE SEQUENCE [LARGE SCALE GENOMIC DNA]</scope>
    <source>
        <strain evidence="2">QSDP1</strain>
    </source>
</reference>
<evidence type="ECO:0000313" key="1">
    <source>
        <dbReference type="EMBL" id="EGC32594.1"/>
    </source>
</evidence>
<organism evidence="1 2">
    <name type="scientific">Dictyostelium purpureum</name>
    <name type="common">Slime mold</name>
    <dbReference type="NCBI Taxonomy" id="5786"/>
    <lineage>
        <taxon>Eukaryota</taxon>
        <taxon>Amoebozoa</taxon>
        <taxon>Evosea</taxon>
        <taxon>Eumycetozoa</taxon>
        <taxon>Dictyostelia</taxon>
        <taxon>Dictyosteliales</taxon>
        <taxon>Dictyosteliaceae</taxon>
        <taxon>Dictyostelium</taxon>
    </lineage>
</organism>